<proteinExistence type="inferred from homology"/>
<evidence type="ECO:0000256" key="5">
    <source>
        <dbReference type="RuleBase" id="RU003513"/>
    </source>
</evidence>
<dbReference type="PANTHER" id="PTHR43174">
    <property type="entry name" value="UDP-N-ACETYLGLUCOSAMINE 2-EPIMERASE"/>
    <property type="match status" value="1"/>
</dbReference>
<dbReference type="Gene3D" id="3.40.50.2000">
    <property type="entry name" value="Glycogen Phosphorylase B"/>
    <property type="match status" value="2"/>
</dbReference>
<evidence type="ECO:0000313" key="7">
    <source>
        <dbReference type="EMBL" id="SFF59388.1"/>
    </source>
</evidence>
<keyword evidence="8" id="KW-1185">Reference proteome</keyword>
<dbReference type="STRING" id="500610.SAMN02799615_04308"/>
<evidence type="ECO:0000256" key="2">
    <source>
        <dbReference type="ARBA" id="ARBA00036080"/>
    </source>
</evidence>
<reference evidence="8" key="1">
    <citation type="submission" date="2016-10" db="EMBL/GenBank/DDBJ databases">
        <authorList>
            <person name="Varghese N."/>
            <person name="Submissions S."/>
        </authorList>
    </citation>
    <scope>NUCLEOTIDE SEQUENCE [LARGE SCALE GENOMIC DNA]</scope>
    <source>
        <strain evidence="8">UNC178MFTsu3.1</strain>
    </source>
</reference>
<dbReference type="EC" id="5.1.3.14" evidence="4"/>
<dbReference type="InterPro" id="IPR029767">
    <property type="entry name" value="WecB-like"/>
</dbReference>
<comment type="similarity">
    <text evidence="3 5">Belongs to the UDP-N-acetylglucosamine 2-epimerase family.</text>
</comment>
<dbReference type="GO" id="GO:0008761">
    <property type="term" value="F:UDP-N-acetylglucosamine 2-epimerase activity"/>
    <property type="evidence" value="ECO:0007669"/>
    <property type="project" value="UniProtKB-EC"/>
</dbReference>
<comment type="catalytic activity">
    <reaction evidence="2">
        <text>UDP-N-acetyl-alpha-D-glucosamine = UDP-N-acetyl-alpha-D-mannosamine</text>
        <dbReference type="Rhea" id="RHEA:17213"/>
        <dbReference type="ChEBI" id="CHEBI:57705"/>
        <dbReference type="ChEBI" id="CHEBI:68623"/>
        <dbReference type="EC" id="5.1.3.14"/>
    </reaction>
</comment>
<dbReference type="Proteomes" id="UP000199477">
    <property type="component" value="Unassembled WGS sequence"/>
</dbReference>
<dbReference type="PANTHER" id="PTHR43174:SF2">
    <property type="entry name" value="UDP-N-ACETYLGLUCOSAMINE 2-EPIMERASE"/>
    <property type="match status" value="1"/>
</dbReference>
<evidence type="ECO:0000313" key="8">
    <source>
        <dbReference type="Proteomes" id="UP000199477"/>
    </source>
</evidence>
<feature type="domain" description="UDP-N-acetylglucosamine 2-epimerase" evidence="6">
    <location>
        <begin position="32"/>
        <end position="366"/>
    </location>
</feature>
<dbReference type="NCBIfam" id="TIGR00236">
    <property type="entry name" value="wecB"/>
    <property type="match status" value="1"/>
</dbReference>
<evidence type="ECO:0000256" key="3">
    <source>
        <dbReference type="ARBA" id="ARBA00038209"/>
    </source>
</evidence>
<dbReference type="EMBL" id="FONH01000035">
    <property type="protein sequence ID" value="SFF59388.1"/>
    <property type="molecule type" value="Genomic_DNA"/>
</dbReference>
<evidence type="ECO:0000256" key="4">
    <source>
        <dbReference type="ARBA" id="ARBA00038858"/>
    </source>
</evidence>
<accession>A0A1I2JZD4</accession>
<dbReference type="SUPFAM" id="SSF53756">
    <property type="entry name" value="UDP-Glycosyltransferase/glycogen phosphorylase"/>
    <property type="match status" value="1"/>
</dbReference>
<organism evidence="7 8">
    <name type="scientific">Dyella marensis</name>
    <dbReference type="NCBI Taxonomy" id="500610"/>
    <lineage>
        <taxon>Bacteria</taxon>
        <taxon>Pseudomonadati</taxon>
        <taxon>Pseudomonadota</taxon>
        <taxon>Gammaproteobacteria</taxon>
        <taxon>Lysobacterales</taxon>
        <taxon>Rhodanobacteraceae</taxon>
        <taxon>Dyella</taxon>
    </lineage>
</organism>
<keyword evidence="1 5" id="KW-0413">Isomerase</keyword>
<name>A0A1I2JZD4_9GAMM</name>
<gene>
    <name evidence="7" type="ORF">SAMN02799615_04308</name>
</gene>
<evidence type="ECO:0000259" key="6">
    <source>
        <dbReference type="Pfam" id="PF02350"/>
    </source>
</evidence>
<sequence length="391" mass="42580">MNRCAVPRKVLIVLGTRPECLKLASVCRALGQYPDCVPIVLNSGQHRASVERTLAQLEIGCDIRAEQMAGASLYASIKELRAGIRHAAERVAPDVLLAQGDTATAYAAALASRDLGIAFAHVEAGLRTDHPYRPFPEEHFRRRISRIARLHFAPTLSAVRNLHGEGIDPASVVHAGNTIIDLLRNELEQTPAAPPLPIAASNRVLTFTLHRRENRGAGIRQACNAVRRLLAAHDDLVVVCPLPPHPATRAQLARELADCPRVQLTESIDYPQFIALLRRSALIVTDSGGIQEEAPHLGVPLLLLRQNTERVEETALGGATLLDLRREDLCRAASRMLAAPRPIPLPFTDAAPNGDGRAGRRIAHHLLQLLTTGSSSGHRYRYDNHPRGVAV</sequence>
<evidence type="ECO:0000256" key="1">
    <source>
        <dbReference type="ARBA" id="ARBA00023235"/>
    </source>
</evidence>
<dbReference type="InterPro" id="IPR003331">
    <property type="entry name" value="UDP_GlcNAc_Epimerase_2_dom"/>
</dbReference>
<protein>
    <recommendedName>
        <fullName evidence="4">UDP-N-acetylglucosamine 2-epimerase (non-hydrolyzing)</fullName>
        <ecNumber evidence="4">5.1.3.14</ecNumber>
    </recommendedName>
</protein>
<dbReference type="AlphaFoldDB" id="A0A1I2JZD4"/>
<dbReference type="Pfam" id="PF02350">
    <property type="entry name" value="Epimerase_2"/>
    <property type="match status" value="1"/>
</dbReference>